<dbReference type="GO" id="GO:0051123">
    <property type="term" value="P:RNA polymerase II preinitiation complex assembly"/>
    <property type="evidence" value="ECO:0007669"/>
    <property type="project" value="TreeGrafter"/>
</dbReference>
<comment type="caution">
    <text evidence="8">The sequence shown here is derived from an EMBL/GenBank/DDBJ whole genome shotgun (WGS) entry which is preliminary data.</text>
</comment>
<feature type="compositionally biased region" description="Polar residues" evidence="6">
    <location>
        <begin position="226"/>
        <end position="236"/>
    </location>
</feature>
<gene>
    <name evidence="8" type="ORF">D915_007537</name>
</gene>
<evidence type="ECO:0000256" key="3">
    <source>
        <dbReference type="ARBA" id="ARBA00023015"/>
    </source>
</evidence>
<evidence type="ECO:0000256" key="5">
    <source>
        <dbReference type="ARBA" id="ARBA00023242"/>
    </source>
</evidence>
<evidence type="ECO:0000256" key="2">
    <source>
        <dbReference type="ARBA" id="ARBA00009368"/>
    </source>
</evidence>
<dbReference type="GO" id="GO:0005669">
    <property type="term" value="C:transcription factor TFIID complex"/>
    <property type="evidence" value="ECO:0007669"/>
    <property type="project" value="InterPro"/>
</dbReference>
<evidence type="ECO:0000313" key="8">
    <source>
        <dbReference type="EMBL" id="THD21734.1"/>
    </source>
</evidence>
<protein>
    <submittedName>
        <fullName evidence="8">Transcription initiation factor TFIID subunit 7</fullName>
    </submittedName>
</protein>
<feature type="compositionally biased region" description="Low complexity" evidence="6">
    <location>
        <begin position="280"/>
        <end position="292"/>
    </location>
</feature>
<dbReference type="EMBL" id="JXXN02003300">
    <property type="protein sequence ID" value="THD21734.1"/>
    <property type="molecule type" value="Genomic_DNA"/>
</dbReference>
<feature type="compositionally biased region" description="Polar residues" evidence="6">
    <location>
        <begin position="326"/>
        <end position="351"/>
    </location>
</feature>
<dbReference type="GO" id="GO:0016251">
    <property type="term" value="F:RNA polymerase II general transcription initiation factor activity"/>
    <property type="evidence" value="ECO:0007669"/>
    <property type="project" value="TreeGrafter"/>
</dbReference>
<organism evidence="8 9">
    <name type="scientific">Fasciola hepatica</name>
    <name type="common">Liver fluke</name>
    <dbReference type="NCBI Taxonomy" id="6192"/>
    <lineage>
        <taxon>Eukaryota</taxon>
        <taxon>Metazoa</taxon>
        <taxon>Spiralia</taxon>
        <taxon>Lophotrochozoa</taxon>
        <taxon>Platyhelminthes</taxon>
        <taxon>Trematoda</taxon>
        <taxon>Digenea</taxon>
        <taxon>Plagiorchiida</taxon>
        <taxon>Echinostomata</taxon>
        <taxon>Echinostomatoidea</taxon>
        <taxon>Fasciolidae</taxon>
        <taxon>Fasciola</taxon>
    </lineage>
</organism>
<evidence type="ECO:0000256" key="6">
    <source>
        <dbReference type="SAM" id="MobiDB-lite"/>
    </source>
</evidence>
<feature type="region of interest" description="Disordered" evidence="6">
    <location>
        <begin position="220"/>
        <end position="243"/>
    </location>
</feature>
<feature type="domain" description="TAFII55 protein conserved region" evidence="7">
    <location>
        <begin position="43"/>
        <end position="212"/>
    </location>
</feature>
<feature type="region of interest" description="Disordered" evidence="6">
    <location>
        <begin position="280"/>
        <end position="353"/>
    </location>
</feature>
<keyword evidence="4" id="KW-0804">Transcription</keyword>
<dbReference type="GO" id="GO:0003743">
    <property type="term" value="F:translation initiation factor activity"/>
    <property type="evidence" value="ECO:0007669"/>
    <property type="project" value="UniProtKB-KW"/>
</dbReference>
<evidence type="ECO:0000256" key="4">
    <source>
        <dbReference type="ARBA" id="ARBA00023163"/>
    </source>
</evidence>
<feature type="compositionally biased region" description="Basic and acidic residues" evidence="6">
    <location>
        <begin position="300"/>
        <end position="315"/>
    </location>
</feature>
<dbReference type="InterPro" id="IPR037817">
    <property type="entry name" value="TAF7"/>
</dbReference>
<accession>A0A4E0R6B5</accession>
<dbReference type="Proteomes" id="UP000230066">
    <property type="component" value="Unassembled WGS sequence"/>
</dbReference>
<comment type="similarity">
    <text evidence="2">Belongs to the TAF7 family.</text>
</comment>
<keyword evidence="9" id="KW-1185">Reference proteome</keyword>
<dbReference type="PANTHER" id="PTHR12228">
    <property type="entry name" value="TRANSCRIPTION INITIATION FACTOR TFIID 55 KD SUBUNIT-RELATED"/>
    <property type="match status" value="1"/>
</dbReference>
<keyword evidence="5" id="KW-0539">Nucleus</keyword>
<keyword evidence="3" id="KW-0805">Transcription regulation</keyword>
<evidence type="ECO:0000256" key="1">
    <source>
        <dbReference type="ARBA" id="ARBA00004123"/>
    </source>
</evidence>
<dbReference type="AlphaFoldDB" id="A0A4E0R6B5"/>
<comment type="subcellular location">
    <subcellularLocation>
        <location evidence="1">Nucleus</location>
    </subcellularLocation>
</comment>
<dbReference type="PANTHER" id="PTHR12228:SF0">
    <property type="entry name" value="TATA-BOX BINDING PROTEIN ASSOCIATED FACTOR 7"/>
    <property type="match status" value="1"/>
</dbReference>
<proteinExistence type="inferred from homology"/>
<sequence length="501" mass="55212">MEWLYALLPVAQQTLMHCEWFSLFQFSHVTMSTKLPLDSNYDLEQQFILRMTDPVAAANLAADIAAGVSFRENFTIEFKPDMRHTVVRYNGQVYQGRLMDLPCIIESLKTTDKKTFYKTADICQMMICTQGEDTGPLRGTAAYLDNRAGSHTTAFDTSRDSREFQFLHGLTPPLKNVLRRRFRKCRRKRLVDMPKIEKEVKQLLRADLEATNGVKWEVIWSDPPNVGTSRSNQPDDLQTDEENRGLHSGALATADDELEEDEEATRVFAVDRRDVFGDLSSSSVASMDSSNLSDEDAAELDGKPSGDATTADHEPTNIGRPVRVEQSPTNQSPKRISSSAFESRNKNSTGLGSLKDELAAELLLSDSGDSDAGMSGTATTKTRSDMIDVHSLDPTEFDFDATARVDEDDLEGHLQASVAAQLVAHASVHDDNVAQTVGHDVDVDEVDGVAEDDGCADDDDDDVLHPGGELLDDVTLMELTTTNNVAPDEAYPILEDSDAHS</sequence>
<reference evidence="8" key="1">
    <citation type="submission" date="2019-03" db="EMBL/GenBank/DDBJ databases">
        <title>Improved annotation for the trematode Fasciola hepatica.</title>
        <authorList>
            <person name="Choi Y.-J."/>
            <person name="Martin J."/>
            <person name="Mitreva M."/>
        </authorList>
    </citation>
    <scope>NUCLEOTIDE SEQUENCE [LARGE SCALE GENOMIC DNA]</scope>
</reference>
<evidence type="ECO:0000313" key="9">
    <source>
        <dbReference type="Proteomes" id="UP000230066"/>
    </source>
</evidence>
<dbReference type="SMART" id="SM01370">
    <property type="entry name" value="TAFII55_N"/>
    <property type="match status" value="1"/>
</dbReference>
<dbReference type="CDD" id="cd08047">
    <property type="entry name" value="TAF7"/>
    <property type="match status" value="1"/>
</dbReference>
<name>A0A4E0R6B5_FASHE</name>
<dbReference type="InterPro" id="IPR006751">
    <property type="entry name" value="TAFII55_prot_cons_reg"/>
</dbReference>
<dbReference type="Pfam" id="PF04658">
    <property type="entry name" value="TAFII55_N"/>
    <property type="match status" value="1"/>
</dbReference>
<evidence type="ECO:0000259" key="7">
    <source>
        <dbReference type="SMART" id="SM01370"/>
    </source>
</evidence>